<name>A0ABN0Y6V3_9CAUL</name>
<sequence>MTNAAIDIPNLLYTYADLFDAGDFAGAARLFDHGALMAGNTEIRGEDAIVAMWNKTVHLYADGTPRTRHLTTNPRIALSDDGLSAQCWSQWTVLQATDTLPLQIVATGRYHDRLAIINGAWRFLERRYLQIDFMGDVSAHLQMPKPAGDV</sequence>
<protein>
    <submittedName>
        <fullName evidence="2">Nuclear transport factor 2 family protein</fullName>
    </submittedName>
</protein>
<gene>
    <name evidence="2" type="ORF">GCM10009093_10380</name>
</gene>
<dbReference type="InterPro" id="IPR037401">
    <property type="entry name" value="SnoaL-like"/>
</dbReference>
<dbReference type="Pfam" id="PF13577">
    <property type="entry name" value="SnoaL_4"/>
    <property type="match status" value="1"/>
</dbReference>
<comment type="caution">
    <text evidence="2">The sequence shown here is derived from an EMBL/GenBank/DDBJ whole genome shotgun (WGS) entry which is preliminary data.</text>
</comment>
<evidence type="ECO:0000313" key="2">
    <source>
        <dbReference type="EMBL" id="GAA0385419.1"/>
    </source>
</evidence>
<dbReference type="Proteomes" id="UP001500791">
    <property type="component" value="Unassembled WGS sequence"/>
</dbReference>
<dbReference type="CDD" id="cd00531">
    <property type="entry name" value="NTF2_like"/>
    <property type="match status" value="1"/>
</dbReference>
<evidence type="ECO:0000313" key="3">
    <source>
        <dbReference type="Proteomes" id="UP001500791"/>
    </source>
</evidence>
<dbReference type="InterPro" id="IPR032710">
    <property type="entry name" value="NTF2-like_dom_sf"/>
</dbReference>
<evidence type="ECO:0000259" key="1">
    <source>
        <dbReference type="Pfam" id="PF13577"/>
    </source>
</evidence>
<reference evidence="2 3" key="1">
    <citation type="journal article" date="2019" name="Int. J. Syst. Evol. Microbiol.">
        <title>The Global Catalogue of Microorganisms (GCM) 10K type strain sequencing project: providing services to taxonomists for standard genome sequencing and annotation.</title>
        <authorList>
            <consortium name="The Broad Institute Genomics Platform"/>
            <consortium name="The Broad Institute Genome Sequencing Center for Infectious Disease"/>
            <person name="Wu L."/>
            <person name="Ma J."/>
        </authorList>
    </citation>
    <scope>NUCLEOTIDE SEQUENCE [LARGE SCALE GENOMIC DNA]</scope>
    <source>
        <strain evidence="2 3">JCM 13476</strain>
    </source>
</reference>
<accession>A0ABN0Y6V3</accession>
<organism evidence="2 3">
    <name type="scientific">Brevundimonas terrae</name>
    <dbReference type="NCBI Taxonomy" id="363631"/>
    <lineage>
        <taxon>Bacteria</taxon>
        <taxon>Pseudomonadati</taxon>
        <taxon>Pseudomonadota</taxon>
        <taxon>Alphaproteobacteria</taxon>
        <taxon>Caulobacterales</taxon>
        <taxon>Caulobacteraceae</taxon>
        <taxon>Brevundimonas</taxon>
    </lineage>
</organism>
<dbReference type="EMBL" id="BAAAEJ010000003">
    <property type="protein sequence ID" value="GAA0385419.1"/>
    <property type="molecule type" value="Genomic_DNA"/>
</dbReference>
<dbReference type="Gene3D" id="3.10.450.50">
    <property type="match status" value="1"/>
</dbReference>
<dbReference type="RefSeq" id="WP_167174227.1">
    <property type="nucleotide sequence ID" value="NZ_BAAAEJ010000003.1"/>
</dbReference>
<dbReference type="SUPFAM" id="SSF54427">
    <property type="entry name" value="NTF2-like"/>
    <property type="match status" value="1"/>
</dbReference>
<feature type="domain" description="SnoaL-like" evidence="1">
    <location>
        <begin position="7"/>
        <end position="127"/>
    </location>
</feature>
<proteinExistence type="predicted"/>
<keyword evidence="3" id="KW-1185">Reference proteome</keyword>